<feature type="binding site" evidence="5">
    <location>
        <position position="393"/>
    </location>
    <ligand>
        <name>Zn(2+)</name>
        <dbReference type="ChEBI" id="CHEBI:29105"/>
    </ligand>
</feature>
<dbReference type="AlphaFoldDB" id="A0A0J9X346"/>
<dbReference type="GO" id="GO:0032259">
    <property type="term" value="P:methylation"/>
    <property type="evidence" value="ECO:0007669"/>
    <property type="project" value="UniProtKB-KW"/>
</dbReference>
<feature type="binding site" evidence="5">
    <location>
        <position position="392"/>
    </location>
    <ligand>
        <name>Zn(2+)</name>
        <dbReference type="ChEBI" id="CHEBI:29105"/>
    </ligand>
</feature>
<keyword evidence="3 5" id="KW-0479">Metal-binding</keyword>
<dbReference type="Gene3D" id="3.20.20.330">
    <property type="entry name" value="Homocysteine-binding-like domain"/>
    <property type="match status" value="1"/>
</dbReference>
<dbReference type="GO" id="GO:0033528">
    <property type="term" value="P:S-methylmethionine cycle"/>
    <property type="evidence" value="ECO:0007669"/>
    <property type="project" value="TreeGrafter"/>
</dbReference>
<dbReference type="EMBL" id="CCBN010000001">
    <property type="protein sequence ID" value="CDO51592.1"/>
    <property type="molecule type" value="Genomic_DNA"/>
</dbReference>
<evidence type="ECO:0000256" key="1">
    <source>
        <dbReference type="ARBA" id="ARBA00022603"/>
    </source>
</evidence>
<dbReference type="PANTHER" id="PTHR46015">
    <property type="entry name" value="ZGC:172121"/>
    <property type="match status" value="1"/>
</dbReference>
<sequence>MAKTGELLKAKDIIILDGGLGTELEFRGYDLSQDPLWSAGLVQRDPGALAAIHRSYLEAGADVITAATYQGSIGPMTEQLFAELVRIAVSTRDKFVQDHQAEIEFVGAPKRLGESLDSPTGDDVNDNINAPRRQQRKWPLVAVGMGPYGAYLGKGQEYTGDYGEVSKSTLIEFHRRKLEALTAEGIEPELLLFETIPNSLELAAIADLLQQQNQKQKQPTKVWLALSVRFDKNATPNGHNQVFLADGTPLTSAESSAASNSNSSLEPQFRALAPYISAIGVNCCPLDKVELALTELGAIFSQSSMSALSPTPPLLIAYPNSGEVYSGETKTWSLPTTQNNSKEGLGTGNAATCPNSATCNTNEANAEEDCGWDLAGNSQAWIRKGARIIGGCCRTRPADIAKLRKTIGDRLD</sequence>
<evidence type="ECO:0000256" key="4">
    <source>
        <dbReference type="ARBA" id="ARBA00022833"/>
    </source>
</evidence>
<protein>
    <recommendedName>
        <fullName evidence="6">Hcy-binding domain-containing protein</fullName>
    </recommendedName>
</protein>
<keyword evidence="8" id="KW-1185">Reference proteome</keyword>
<keyword evidence="2 5" id="KW-0808">Transferase</keyword>
<organism evidence="7 8">
    <name type="scientific">Geotrichum candidum</name>
    <name type="common">Oospora lactis</name>
    <name type="synonym">Dipodascus geotrichum</name>
    <dbReference type="NCBI Taxonomy" id="1173061"/>
    <lineage>
        <taxon>Eukaryota</taxon>
        <taxon>Fungi</taxon>
        <taxon>Dikarya</taxon>
        <taxon>Ascomycota</taxon>
        <taxon>Saccharomycotina</taxon>
        <taxon>Dipodascomycetes</taxon>
        <taxon>Dipodascales</taxon>
        <taxon>Dipodascaceae</taxon>
        <taxon>Geotrichum</taxon>
    </lineage>
</organism>
<feature type="binding site" evidence="5">
    <location>
        <position position="283"/>
    </location>
    <ligand>
        <name>Zn(2+)</name>
        <dbReference type="ChEBI" id="CHEBI:29105"/>
    </ligand>
</feature>
<dbReference type="GO" id="GO:0008270">
    <property type="term" value="F:zinc ion binding"/>
    <property type="evidence" value="ECO:0007669"/>
    <property type="project" value="InterPro"/>
</dbReference>
<dbReference type="PIRSF" id="PIRSF037505">
    <property type="entry name" value="Betaine_HMT"/>
    <property type="match status" value="1"/>
</dbReference>
<dbReference type="InterPro" id="IPR051486">
    <property type="entry name" value="Hcy_S-methyltransferase"/>
</dbReference>
<dbReference type="OrthoDB" id="261426at2759"/>
<evidence type="ECO:0000256" key="2">
    <source>
        <dbReference type="ARBA" id="ARBA00022679"/>
    </source>
</evidence>
<evidence type="ECO:0000256" key="3">
    <source>
        <dbReference type="ARBA" id="ARBA00022723"/>
    </source>
</evidence>
<accession>A0A0J9X346</accession>
<reference evidence="7" key="1">
    <citation type="submission" date="2014-03" db="EMBL/GenBank/DDBJ databases">
        <authorList>
            <person name="Casaregola S."/>
        </authorList>
    </citation>
    <scope>NUCLEOTIDE SEQUENCE [LARGE SCALE GENOMIC DNA]</scope>
    <source>
        <strain evidence="7">CLIB 918</strain>
    </source>
</reference>
<gene>
    <name evidence="7" type="ORF">BN980_GECA01s08799g</name>
</gene>
<keyword evidence="4 5" id="KW-0862">Zinc</keyword>
<keyword evidence="1 5" id="KW-0489">Methyltransferase</keyword>
<dbReference type="SUPFAM" id="SSF82282">
    <property type="entry name" value="Homocysteine S-methyltransferase"/>
    <property type="match status" value="1"/>
</dbReference>
<dbReference type="GO" id="GO:0009086">
    <property type="term" value="P:methionine biosynthetic process"/>
    <property type="evidence" value="ECO:0007669"/>
    <property type="project" value="InterPro"/>
</dbReference>
<dbReference type="PANTHER" id="PTHR46015:SF1">
    <property type="entry name" value="HOMOCYSTEINE S-METHYLTRANSFERASE-LIKE ISOFORM 1"/>
    <property type="match status" value="1"/>
</dbReference>
<dbReference type="Proteomes" id="UP000242525">
    <property type="component" value="Unassembled WGS sequence"/>
</dbReference>
<evidence type="ECO:0000256" key="5">
    <source>
        <dbReference type="PROSITE-ProRule" id="PRU00333"/>
    </source>
</evidence>
<dbReference type="STRING" id="1173061.A0A0J9X346"/>
<feature type="domain" description="Hcy-binding" evidence="6">
    <location>
        <begin position="2"/>
        <end position="407"/>
    </location>
</feature>
<evidence type="ECO:0000259" key="6">
    <source>
        <dbReference type="PROSITE" id="PS50970"/>
    </source>
</evidence>
<comment type="caution">
    <text evidence="7">The sequence shown here is derived from an EMBL/GenBank/DDBJ whole genome shotgun (WGS) entry which is preliminary data.</text>
</comment>
<dbReference type="GO" id="GO:0008898">
    <property type="term" value="F:S-adenosylmethionine-homocysteine S-methyltransferase activity"/>
    <property type="evidence" value="ECO:0007669"/>
    <property type="project" value="TreeGrafter"/>
</dbReference>
<dbReference type="InterPro" id="IPR036589">
    <property type="entry name" value="HCY_dom_sf"/>
</dbReference>
<dbReference type="Pfam" id="PF02574">
    <property type="entry name" value="S-methyl_trans"/>
    <property type="match status" value="1"/>
</dbReference>
<proteinExistence type="predicted"/>
<comment type="cofactor">
    <cofactor evidence="5">
        <name>Zn(2+)</name>
        <dbReference type="ChEBI" id="CHEBI:29105"/>
    </cofactor>
</comment>
<dbReference type="InterPro" id="IPR003726">
    <property type="entry name" value="HCY_dom"/>
</dbReference>
<evidence type="ECO:0000313" key="8">
    <source>
        <dbReference type="Proteomes" id="UP000242525"/>
    </source>
</evidence>
<dbReference type="PROSITE" id="PS50970">
    <property type="entry name" value="HCY"/>
    <property type="match status" value="1"/>
</dbReference>
<evidence type="ECO:0000313" key="7">
    <source>
        <dbReference type="EMBL" id="CDO51592.1"/>
    </source>
</evidence>
<name>A0A0J9X346_GEOCN</name>
<dbReference type="InterPro" id="IPR017226">
    <property type="entry name" value="BHMT-like"/>
</dbReference>